<organism evidence="4">
    <name type="scientific">freshwater metagenome</name>
    <dbReference type="NCBI Taxonomy" id="449393"/>
    <lineage>
        <taxon>unclassified sequences</taxon>
        <taxon>metagenomes</taxon>
        <taxon>ecological metagenomes</taxon>
    </lineage>
</organism>
<dbReference type="Pfam" id="PF11305">
    <property type="entry name" value="DUF3107"/>
    <property type="match status" value="1"/>
</dbReference>
<name>A0A6J7NMM6_9ZZZZ</name>
<dbReference type="AlphaFoldDB" id="A0A6J7NMM6"/>
<sequence>MDVRIGVKYSAKEISVELADDADREALKKQIGDALSDEDNVLWLSDKRGRDVAVPAGKITYVEIGSSNASKPIGFGG</sequence>
<evidence type="ECO:0000313" key="2">
    <source>
        <dbReference type="EMBL" id="CAB4817471.1"/>
    </source>
</evidence>
<evidence type="ECO:0000313" key="3">
    <source>
        <dbReference type="EMBL" id="CAB4911560.1"/>
    </source>
</evidence>
<evidence type="ECO:0000313" key="1">
    <source>
        <dbReference type="EMBL" id="CAB4726112.1"/>
    </source>
</evidence>
<dbReference type="InterPro" id="IPR021456">
    <property type="entry name" value="DUF3107"/>
</dbReference>
<evidence type="ECO:0000313" key="4">
    <source>
        <dbReference type="EMBL" id="CAB4991979.1"/>
    </source>
</evidence>
<protein>
    <submittedName>
        <fullName evidence="4">Unannotated protein</fullName>
    </submittedName>
</protein>
<gene>
    <name evidence="1" type="ORF">UFOPK2754_00153</name>
    <name evidence="2" type="ORF">UFOPK3139_00467</name>
    <name evidence="3" type="ORF">UFOPK3543_01542</name>
    <name evidence="4" type="ORF">UFOPK3967_01065</name>
</gene>
<dbReference type="EMBL" id="CAFBMH010000053">
    <property type="protein sequence ID" value="CAB4911560.1"/>
    <property type="molecule type" value="Genomic_DNA"/>
</dbReference>
<proteinExistence type="predicted"/>
<dbReference type="EMBL" id="CAFBOS010000052">
    <property type="protein sequence ID" value="CAB4991979.1"/>
    <property type="molecule type" value="Genomic_DNA"/>
</dbReference>
<accession>A0A6J7NMM6</accession>
<dbReference type="EMBL" id="CAFABA010000012">
    <property type="protein sequence ID" value="CAB4817471.1"/>
    <property type="molecule type" value="Genomic_DNA"/>
</dbReference>
<dbReference type="EMBL" id="CAEZYR010000003">
    <property type="protein sequence ID" value="CAB4726112.1"/>
    <property type="molecule type" value="Genomic_DNA"/>
</dbReference>
<reference evidence="4" key="1">
    <citation type="submission" date="2020-05" db="EMBL/GenBank/DDBJ databases">
        <authorList>
            <person name="Chiriac C."/>
            <person name="Salcher M."/>
            <person name="Ghai R."/>
            <person name="Kavagutti S V."/>
        </authorList>
    </citation>
    <scope>NUCLEOTIDE SEQUENCE</scope>
</reference>